<dbReference type="OrthoDB" id="7448392at2"/>
<gene>
    <name evidence="1" type="ORF">SPHI_16150</name>
</gene>
<reference evidence="1 2" key="1">
    <citation type="submission" date="2016-11" db="EMBL/GenBank/DDBJ databases">
        <title>Genome sequence of Sphingomonas jeddahensis G39.</title>
        <authorList>
            <person name="Poehlein A."/>
            <person name="Wuebbeler J.H."/>
            <person name="Steinbuechel A."/>
            <person name="Daniel R."/>
        </authorList>
    </citation>
    <scope>NUCLEOTIDE SEQUENCE [LARGE SCALE GENOMIC DNA]</scope>
    <source>
        <strain evidence="1 2">G39</strain>
    </source>
</reference>
<dbReference type="InterPro" id="IPR006311">
    <property type="entry name" value="TAT_signal"/>
</dbReference>
<comment type="caution">
    <text evidence="1">The sequence shown here is derived from an EMBL/GenBank/DDBJ whole genome shotgun (WGS) entry which is preliminary data.</text>
</comment>
<dbReference type="Proteomes" id="UP000188729">
    <property type="component" value="Unassembled WGS sequence"/>
</dbReference>
<keyword evidence="2" id="KW-1185">Reference proteome</keyword>
<dbReference type="PROSITE" id="PS51318">
    <property type="entry name" value="TAT"/>
    <property type="match status" value="1"/>
</dbReference>
<dbReference type="STRING" id="1915074.SPHI_16150"/>
<accession>A0A1V2EV08</accession>
<dbReference type="EMBL" id="MPSB01000005">
    <property type="protein sequence ID" value="ONF96383.1"/>
    <property type="molecule type" value="Genomic_DNA"/>
</dbReference>
<protein>
    <submittedName>
        <fullName evidence="1">Uncharacterized protein</fullName>
    </submittedName>
</protein>
<organism evidence="1 2">
    <name type="scientific">Sphingomonas jeddahensis</name>
    <dbReference type="NCBI Taxonomy" id="1915074"/>
    <lineage>
        <taxon>Bacteria</taxon>
        <taxon>Pseudomonadati</taxon>
        <taxon>Pseudomonadota</taxon>
        <taxon>Alphaproteobacteria</taxon>
        <taxon>Sphingomonadales</taxon>
        <taxon>Sphingomonadaceae</taxon>
        <taxon>Sphingomonas</taxon>
    </lineage>
</organism>
<name>A0A1V2EV08_9SPHN</name>
<proteinExistence type="predicted"/>
<dbReference type="AlphaFoldDB" id="A0A1V2EV08"/>
<dbReference type="RefSeq" id="WP_076744359.1">
    <property type="nucleotide sequence ID" value="NZ_MPSB01000005.1"/>
</dbReference>
<evidence type="ECO:0000313" key="1">
    <source>
        <dbReference type="EMBL" id="ONF96383.1"/>
    </source>
</evidence>
<evidence type="ECO:0000313" key="2">
    <source>
        <dbReference type="Proteomes" id="UP000188729"/>
    </source>
</evidence>
<sequence length="133" mass="14047">MSDEADHDQPTQPGRRRALRLGATGAVAVVSIRPAMAQAYGSVLTCEIPVPDAGRAGGYIDKAGKVMPAGTKGAFAPPGRPLKGEDVRRALASGGNLPGVDYERSRAYLKYVQNLRSGTTGFTCFASLQMPRR</sequence>